<name>A0ABV0JR31_9CYAN</name>
<evidence type="ECO:0000256" key="1">
    <source>
        <dbReference type="SAM" id="SignalP"/>
    </source>
</evidence>
<feature type="chain" id="PRO_5046120931" evidence="1">
    <location>
        <begin position="27"/>
        <end position="276"/>
    </location>
</feature>
<sequence>MPVTKRTLCSLIVSCLMLLAYQPPNYGNNKPFDTRTSEKAVNRTSINGKYTPLAINYFLEVAMGTEYEGSSSTIKKWDRDIRIKVIGSPTSEDLTSLQAVIDEINILTSGNINLSYDANNPNLEIYFVPVSQFAKYEPNYKALNYGFCWVGWNNDAIYKSRVLISTVGITQKERSHLIREELTQSLGLMRDSDRYADSIFYQGWTDSTEYAEIDKALIKMLYRPEIRSGMSKAQVLEVLKTMDIQEEIAPNSDCRPTDANPALDFSVESFCDSSTK</sequence>
<dbReference type="EMBL" id="JAMPKK010000028">
    <property type="protein sequence ID" value="MEP0865554.1"/>
    <property type="molecule type" value="Genomic_DNA"/>
</dbReference>
<dbReference type="Proteomes" id="UP001442494">
    <property type="component" value="Unassembled WGS sequence"/>
</dbReference>
<dbReference type="RefSeq" id="WP_199295486.1">
    <property type="nucleotide sequence ID" value="NZ_JAMPKK010000028.1"/>
</dbReference>
<reference evidence="2 3" key="1">
    <citation type="submission" date="2022-04" db="EMBL/GenBank/DDBJ databases">
        <title>Positive selection, recombination, and allopatry shape intraspecific diversity of widespread and dominant cyanobacteria.</title>
        <authorList>
            <person name="Wei J."/>
            <person name="Shu W."/>
            <person name="Hu C."/>
        </authorList>
    </citation>
    <scope>NUCLEOTIDE SEQUENCE [LARGE SCALE GENOMIC DNA]</scope>
    <source>
        <strain evidence="2 3">GB2-A5</strain>
    </source>
</reference>
<dbReference type="InterPro" id="IPR021323">
    <property type="entry name" value="DUF2927"/>
</dbReference>
<evidence type="ECO:0000313" key="3">
    <source>
        <dbReference type="Proteomes" id="UP001442494"/>
    </source>
</evidence>
<keyword evidence="1" id="KW-0732">Signal</keyword>
<proteinExistence type="predicted"/>
<comment type="caution">
    <text evidence="2">The sequence shown here is derived from an EMBL/GenBank/DDBJ whole genome shotgun (WGS) entry which is preliminary data.</text>
</comment>
<evidence type="ECO:0000313" key="2">
    <source>
        <dbReference type="EMBL" id="MEP0865554.1"/>
    </source>
</evidence>
<protein>
    <submittedName>
        <fullName evidence="2">DUF2927 domain-containing protein</fullName>
    </submittedName>
</protein>
<gene>
    <name evidence="2" type="ORF">NDI37_13865</name>
</gene>
<dbReference type="Pfam" id="PF11150">
    <property type="entry name" value="DUF2927"/>
    <property type="match status" value="1"/>
</dbReference>
<accession>A0ABV0JR31</accession>
<organism evidence="2 3">
    <name type="scientific">Funiculus sociatus GB2-A5</name>
    <dbReference type="NCBI Taxonomy" id="2933946"/>
    <lineage>
        <taxon>Bacteria</taxon>
        <taxon>Bacillati</taxon>
        <taxon>Cyanobacteriota</taxon>
        <taxon>Cyanophyceae</taxon>
        <taxon>Coleofasciculales</taxon>
        <taxon>Coleofasciculaceae</taxon>
        <taxon>Funiculus</taxon>
    </lineage>
</organism>
<feature type="signal peptide" evidence="1">
    <location>
        <begin position="1"/>
        <end position="26"/>
    </location>
</feature>
<keyword evidence="3" id="KW-1185">Reference proteome</keyword>